<accession>T1H0H8</accession>
<dbReference type="EnsemblMetazoa" id="MESCA009656-RA">
    <property type="protein sequence ID" value="MESCA009656-PA"/>
    <property type="gene ID" value="MESCA009656"/>
</dbReference>
<sequence>ENYYFKGTGENKPVSFPLNRLRNNKANQNDIFRGSFIVNPEKYGTVWISFKPVGEYAKDEEYQVVFYPELVSIGTIGASKARLDFPEKLKGWVSTEISVRSDGFVEVYIDGAQEPLRYRLEDIVRNRPNFLELK</sequence>
<organism evidence="1 2">
    <name type="scientific">Megaselia scalaris</name>
    <name type="common">Humpbacked fly</name>
    <name type="synonym">Phora scalaris</name>
    <dbReference type="NCBI Taxonomy" id="36166"/>
    <lineage>
        <taxon>Eukaryota</taxon>
        <taxon>Metazoa</taxon>
        <taxon>Ecdysozoa</taxon>
        <taxon>Arthropoda</taxon>
        <taxon>Hexapoda</taxon>
        <taxon>Insecta</taxon>
        <taxon>Pterygota</taxon>
        <taxon>Neoptera</taxon>
        <taxon>Endopterygota</taxon>
        <taxon>Diptera</taxon>
        <taxon>Brachycera</taxon>
        <taxon>Muscomorpha</taxon>
        <taxon>Platypezoidea</taxon>
        <taxon>Phoridae</taxon>
        <taxon>Megaseliini</taxon>
        <taxon>Megaselia</taxon>
    </lineage>
</organism>
<dbReference type="Proteomes" id="UP000015102">
    <property type="component" value="Unassembled WGS sequence"/>
</dbReference>
<evidence type="ECO:0000313" key="1">
    <source>
        <dbReference type="EnsemblMetazoa" id="MESCA009656-PA"/>
    </source>
</evidence>
<name>T1H0H8_MEGSC</name>
<dbReference type="EMBL" id="CAQQ02159717">
    <property type="status" value="NOT_ANNOTATED_CDS"/>
    <property type="molecule type" value="Genomic_DNA"/>
</dbReference>
<evidence type="ECO:0000313" key="2">
    <source>
        <dbReference type="Proteomes" id="UP000015102"/>
    </source>
</evidence>
<dbReference type="AlphaFoldDB" id="T1H0H8"/>
<proteinExistence type="predicted"/>
<keyword evidence="2" id="KW-1185">Reference proteome</keyword>
<dbReference type="HOGENOM" id="CLU_1901483_0_0_1"/>
<reference evidence="1" key="2">
    <citation type="submission" date="2015-06" db="UniProtKB">
        <authorList>
            <consortium name="EnsemblMetazoa"/>
        </authorList>
    </citation>
    <scope>IDENTIFICATION</scope>
</reference>
<reference evidence="2" key="1">
    <citation type="submission" date="2013-02" db="EMBL/GenBank/DDBJ databases">
        <authorList>
            <person name="Hughes D."/>
        </authorList>
    </citation>
    <scope>NUCLEOTIDE SEQUENCE</scope>
    <source>
        <strain>Durham</strain>
        <strain evidence="2">NC isolate 2 -- Noor lab</strain>
    </source>
</reference>
<protein>
    <submittedName>
        <fullName evidence="1">Uncharacterized protein</fullName>
    </submittedName>
</protein>